<dbReference type="PANTHER" id="PTHR43268:SF3">
    <property type="entry name" value="RHODANESE-LIKE DOMAIN-CONTAINING PROTEIN 7-RELATED"/>
    <property type="match status" value="1"/>
</dbReference>
<comment type="catalytic activity">
    <reaction evidence="1">
        <text>uridine(34) in tRNA + AH2 + O2 = 5-hydroxyuridine(34) in tRNA + A + H2O</text>
        <dbReference type="Rhea" id="RHEA:64224"/>
        <dbReference type="Rhea" id="RHEA-COMP:11727"/>
        <dbReference type="Rhea" id="RHEA-COMP:13381"/>
        <dbReference type="ChEBI" id="CHEBI:13193"/>
        <dbReference type="ChEBI" id="CHEBI:15377"/>
        <dbReference type="ChEBI" id="CHEBI:15379"/>
        <dbReference type="ChEBI" id="CHEBI:17499"/>
        <dbReference type="ChEBI" id="CHEBI:65315"/>
        <dbReference type="ChEBI" id="CHEBI:136877"/>
    </reaction>
</comment>
<evidence type="ECO:0000256" key="1">
    <source>
        <dbReference type="HAMAP-Rule" id="MF_00469"/>
    </source>
</evidence>
<dbReference type="NCBIfam" id="NF001136">
    <property type="entry name" value="PRK00142.1-4"/>
    <property type="match status" value="1"/>
</dbReference>
<dbReference type="InterPro" id="IPR020936">
    <property type="entry name" value="TrhO"/>
</dbReference>
<dbReference type="SUPFAM" id="SSF52821">
    <property type="entry name" value="Rhodanese/Cell cycle control phosphatase"/>
    <property type="match status" value="1"/>
</dbReference>
<dbReference type="GO" id="GO:0016705">
    <property type="term" value="F:oxidoreductase activity, acting on paired donors, with incorporation or reduction of molecular oxygen"/>
    <property type="evidence" value="ECO:0007669"/>
    <property type="project" value="UniProtKB-UniRule"/>
</dbReference>
<feature type="domain" description="Rhodanese" evidence="2">
    <location>
        <begin position="126"/>
        <end position="220"/>
    </location>
</feature>
<dbReference type="OrthoDB" id="9778326at2"/>
<dbReference type="EC" id="1.14.-.-" evidence="1"/>
<dbReference type="SMART" id="SM00450">
    <property type="entry name" value="RHOD"/>
    <property type="match status" value="1"/>
</dbReference>
<dbReference type="KEGG" id="dcm:NIES806_18160"/>
<dbReference type="AlphaFoldDB" id="A0A1Z4V266"/>
<reference evidence="3 4" key="1">
    <citation type="submission" date="2017-06" db="EMBL/GenBank/DDBJ databases">
        <title>Genome sequencing of cyanobaciteial culture collection at National Institute for Environmental Studies (NIES).</title>
        <authorList>
            <person name="Hirose Y."/>
            <person name="Shimura Y."/>
            <person name="Fujisawa T."/>
            <person name="Nakamura Y."/>
            <person name="Kawachi M."/>
        </authorList>
    </citation>
    <scope>NUCLEOTIDE SEQUENCE [LARGE SCALE GENOMIC DNA]</scope>
    <source>
        <strain evidence="3 4">NIES-806</strain>
    </source>
</reference>
<keyword evidence="4" id="KW-1185">Reference proteome</keyword>
<dbReference type="Gene3D" id="3.30.70.100">
    <property type="match status" value="1"/>
</dbReference>
<dbReference type="PROSITE" id="PS50206">
    <property type="entry name" value="RHODANESE_3"/>
    <property type="match status" value="1"/>
</dbReference>
<dbReference type="RefSeq" id="WP_096666522.1">
    <property type="nucleotide sequence ID" value="NZ_AP018316.1"/>
</dbReference>
<proteinExistence type="inferred from homology"/>
<evidence type="ECO:0000313" key="4">
    <source>
        <dbReference type="Proteomes" id="UP000218702"/>
    </source>
</evidence>
<evidence type="ECO:0000313" key="3">
    <source>
        <dbReference type="EMBL" id="BAZ85612.1"/>
    </source>
</evidence>
<accession>A0A1Z4V266</accession>
<dbReference type="InterPro" id="IPR040503">
    <property type="entry name" value="TRHO_N"/>
</dbReference>
<dbReference type="Proteomes" id="UP000218702">
    <property type="component" value="Chromosome"/>
</dbReference>
<dbReference type="GO" id="GO:0006400">
    <property type="term" value="P:tRNA modification"/>
    <property type="evidence" value="ECO:0007669"/>
    <property type="project" value="UniProtKB-UniRule"/>
</dbReference>
<keyword evidence="1" id="KW-0560">Oxidoreductase</keyword>
<dbReference type="PANTHER" id="PTHR43268">
    <property type="entry name" value="THIOSULFATE SULFURTRANSFERASE/RHODANESE-LIKE DOMAIN-CONTAINING PROTEIN 2"/>
    <property type="match status" value="1"/>
</dbReference>
<dbReference type="EMBL" id="AP018316">
    <property type="protein sequence ID" value="BAZ85612.1"/>
    <property type="molecule type" value="Genomic_DNA"/>
</dbReference>
<dbReference type="Gene3D" id="3.40.250.10">
    <property type="entry name" value="Rhodanese-like domain"/>
    <property type="match status" value="1"/>
</dbReference>
<evidence type="ECO:0000259" key="2">
    <source>
        <dbReference type="PROSITE" id="PS50206"/>
    </source>
</evidence>
<protein>
    <recommendedName>
        <fullName evidence="1">tRNA uridine(34) hydroxylase</fullName>
        <ecNumber evidence="1">1.14.-.-</ecNumber>
    </recommendedName>
    <alternativeName>
        <fullName evidence="1">tRNA hydroxylation protein O</fullName>
    </alternativeName>
</protein>
<dbReference type="InterPro" id="IPR001763">
    <property type="entry name" value="Rhodanese-like_dom"/>
</dbReference>
<name>A0A1Z4V266_9CYAN</name>
<dbReference type="InterPro" id="IPR036873">
    <property type="entry name" value="Rhodanese-like_dom_sf"/>
</dbReference>
<sequence>MNQENLIVVAALYKFVSLPDCSELQAALLSFCQSQGIKGTILLAQEGINGTIAGSRQQIDTVLAFLRNDSRFADLEHKESYTEIPPFERLKIRLKPEIVTLGLPEVNPAEKVGTYVKPEDWNDLISNPEVTVIDTRNDYEVTIGTFKGAENPQTQIFRDFPEYVQKHLDPKKHKKVAMFCTGGIRCEKASSYLLSQGFEEIYHLKGGILKYLEEVPQTESLWEGECFIFDERITVSHNLEIGNQELCFACGYPISEKDKTSPEYEKSISCPHCFPTLTPEKRKRLQQKWKHYQSINSTNP</sequence>
<comment type="function">
    <text evidence="1">Catalyzes oxygen-dependent 5-hydroxyuridine (ho5U) modification at position 34 in tRNAs.</text>
</comment>
<gene>
    <name evidence="1" type="primary">trhO</name>
    <name evidence="3" type="ORF">NIES806_18160</name>
</gene>
<dbReference type="CDD" id="cd01518">
    <property type="entry name" value="RHOD_YceA"/>
    <property type="match status" value="1"/>
</dbReference>
<keyword evidence="1" id="KW-0819">tRNA processing</keyword>
<comment type="similarity">
    <text evidence="1">Belongs to the TrhO family.</text>
</comment>
<dbReference type="Pfam" id="PF17773">
    <property type="entry name" value="UPF0176_N"/>
    <property type="match status" value="1"/>
</dbReference>
<dbReference type="Pfam" id="PF00581">
    <property type="entry name" value="Rhodanese"/>
    <property type="match status" value="1"/>
</dbReference>
<organism evidence="3 4">
    <name type="scientific">Dolichospermum compactum NIES-806</name>
    <dbReference type="NCBI Taxonomy" id="1973481"/>
    <lineage>
        <taxon>Bacteria</taxon>
        <taxon>Bacillati</taxon>
        <taxon>Cyanobacteriota</taxon>
        <taxon>Cyanophyceae</taxon>
        <taxon>Nostocales</taxon>
        <taxon>Aphanizomenonaceae</taxon>
        <taxon>Dolichospermum</taxon>
        <taxon>Dolichospermum compactum</taxon>
    </lineage>
</organism>
<dbReference type="HAMAP" id="MF_00469">
    <property type="entry name" value="TrhO"/>
    <property type="match status" value="1"/>
</dbReference>